<dbReference type="OrthoDB" id="60422at2759"/>
<dbReference type="Gene3D" id="3.30.300.20">
    <property type="match status" value="1"/>
</dbReference>
<organism evidence="2 3">
    <name type="scientific">Tetrapyrgos nigripes</name>
    <dbReference type="NCBI Taxonomy" id="182062"/>
    <lineage>
        <taxon>Eukaryota</taxon>
        <taxon>Fungi</taxon>
        <taxon>Dikarya</taxon>
        <taxon>Basidiomycota</taxon>
        <taxon>Agaricomycotina</taxon>
        <taxon>Agaricomycetes</taxon>
        <taxon>Agaricomycetidae</taxon>
        <taxon>Agaricales</taxon>
        <taxon>Marasmiineae</taxon>
        <taxon>Marasmiaceae</taxon>
        <taxon>Tetrapyrgos</taxon>
    </lineage>
</organism>
<dbReference type="InterPro" id="IPR019953">
    <property type="entry name" value="OHR"/>
</dbReference>
<dbReference type="Proteomes" id="UP000559256">
    <property type="component" value="Unassembled WGS sequence"/>
</dbReference>
<dbReference type="PANTHER" id="PTHR33797">
    <property type="entry name" value="ORGANIC HYDROPEROXIDE RESISTANCE PROTEIN-LIKE"/>
    <property type="match status" value="1"/>
</dbReference>
<evidence type="ECO:0000313" key="2">
    <source>
        <dbReference type="EMBL" id="KAF5357315.1"/>
    </source>
</evidence>
<dbReference type="InterPro" id="IPR015946">
    <property type="entry name" value="KH_dom-like_a/b"/>
</dbReference>
<accession>A0A8H5G2U8</accession>
<protein>
    <submittedName>
        <fullName evidence="2">Uncharacterized protein</fullName>
    </submittedName>
</protein>
<comment type="similarity">
    <text evidence="1">Belongs to the OsmC/Ohr family.</text>
</comment>
<dbReference type="NCBIfam" id="TIGR03561">
    <property type="entry name" value="organ_hyd_perox"/>
    <property type="match status" value="1"/>
</dbReference>
<comment type="caution">
    <text evidence="2">The sequence shown here is derived from an EMBL/GenBank/DDBJ whole genome shotgun (WGS) entry which is preliminary data.</text>
</comment>
<dbReference type="PANTHER" id="PTHR33797:SF2">
    <property type="entry name" value="ORGANIC HYDROPEROXIDE RESISTANCE PROTEIN-LIKE"/>
    <property type="match status" value="1"/>
</dbReference>
<dbReference type="InterPro" id="IPR036102">
    <property type="entry name" value="OsmC/Ohrsf"/>
</dbReference>
<reference evidence="2 3" key="1">
    <citation type="journal article" date="2020" name="ISME J.">
        <title>Uncovering the hidden diversity of litter-decomposition mechanisms in mushroom-forming fungi.</title>
        <authorList>
            <person name="Floudas D."/>
            <person name="Bentzer J."/>
            <person name="Ahren D."/>
            <person name="Johansson T."/>
            <person name="Persson P."/>
            <person name="Tunlid A."/>
        </authorList>
    </citation>
    <scope>NUCLEOTIDE SEQUENCE [LARGE SCALE GENOMIC DNA]</scope>
    <source>
        <strain evidence="2 3">CBS 291.85</strain>
    </source>
</reference>
<dbReference type="Pfam" id="PF02566">
    <property type="entry name" value="OsmC"/>
    <property type="match status" value="1"/>
</dbReference>
<name>A0A8H5G2U8_9AGAR</name>
<dbReference type="InterPro" id="IPR003718">
    <property type="entry name" value="OsmC/Ohr_fam"/>
</dbReference>
<gene>
    <name evidence="2" type="ORF">D9758_005839</name>
</gene>
<proteinExistence type="inferred from homology"/>
<keyword evidence="3" id="KW-1185">Reference proteome</keyword>
<dbReference type="AlphaFoldDB" id="A0A8H5G2U8"/>
<dbReference type="Gene3D" id="2.20.25.10">
    <property type="match status" value="1"/>
</dbReference>
<dbReference type="GO" id="GO:0006979">
    <property type="term" value="P:response to oxidative stress"/>
    <property type="evidence" value="ECO:0007669"/>
    <property type="project" value="InterPro"/>
</dbReference>
<dbReference type="SUPFAM" id="SSF82784">
    <property type="entry name" value="OsmC-like"/>
    <property type="match status" value="1"/>
</dbReference>
<evidence type="ECO:0000256" key="1">
    <source>
        <dbReference type="ARBA" id="ARBA00007378"/>
    </source>
</evidence>
<evidence type="ECO:0000313" key="3">
    <source>
        <dbReference type="Proteomes" id="UP000559256"/>
    </source>
</evidence>
<dbReference type="EMBL" id="JAACJM010000052">
    <property type="protein sequence ID" value="KAF5357315.1"/>
    <property type="molecule type" value="Genomic_DNA"/>
</dbReference>
<sequence length="163" mass="17169">MTLKDKEVTSLLPQFNHSVHTSDQYTATAVASGPDGWNGTVSSEGMDFQFALPSHMGGTGVGVNPEQMFAVGYSACLLGSIQHIAKKQGKYELTKDAKVVAKVSIGKAEGMSGWGIGVEVEVEGLKGKGMEDSEAEALLKAGSEFCPYSRLLKHGAVVTSKCI</sequence>